<feature type="transmembrane region" description="Helical" evidence="1">
    <location>
        <begin position="46"/>
        <end position="67"/>
    </location>
</feature>
<dbReference type="EMBL" id="CP012199">
    <property type="protein sequence ID" value="AMG75536.1"/>
    <property type="molecule type" value="Genomic_DNA"/>
</dbReference>
<feature type="transmembrane region" description="Helical" evidence="1">
    <location>
        <begin position="12"/>
        <end position="40"/>
    </location>
</feature>
<organism evidence="2 3">
    <name type="scientific">Sphingopyxis granuli</name>
    <dbReference type="NCBI Taxonomy" id="267128"/>
    <lineage>
        <taxon>Bacteria</taxon>
        <taxon>Pseudomonadati</taxon>
        <taxon>Pseudomonadota</taxon>
        <taxon>Alphaproteobacteria</taxon>
        <taxon>Sphingomonadales</taxon>
        <taxon>Sphingomonadaceae</taxon>
        <taxon>Sphingopyxis</taxon>
    </lineage>
</organism>
<dbReference type="AlphaFoldDB" id="A0AA86GNN3"/>
<evidence type="ECO:0000256" key="1">
    <source>
        <dbReference type="SAM" id="Phobius"/>
    </source>
</evidence>
<feature type="transmembrane region" description="Helical" evidence="1">
    <location>
        <begin position="107"/>
        <end position="125"/>
    </location>
</feature>
<dbReference type="RefSeq" id="WP_172709665.1">
    <property type="nucleotide sequence ID" value="NZ_CP012199.1"/>
</dbReference>
<proteinExistence type="predicted"/>
<gene>
    <name evidence="2" type="ORF">SGRAN_3193</name>
</gene>
<dbReference type="KEGG" id="sgi:SGRAN_3193"/>
<keyword evidence="3" id="KW-1185">Reference proteome</keyword>
<keyword evidence="1" id="KW-0472">Membrane</keyword>
<evidence type="ECO:0000313" key="2">
    <source>
        <dbReference type="EMBL" id="AMG75536.1"/>
    </source>
</evidence>
<accession>A0AA86GNN3</accession>
<sequence>MTFMIILGTVAGLYLIMLLFRLAAIALPLYAGIGAAFWLLDRGHGPVTAITAGLLFGAFILLAGRLLCATLPPLYRAILTIIFAVPAGFAGYQAAKGLAGLALSEGAWLEILGFAGALTAAVAAWRSLGTPQAQDPVSDAPLGAASEA</sequence>
<name>A0AA86GNN3_9SPHN</name>
<keyword evidence="1" id="KW-1133">Transmembrane helix</keyword>
<protein>
    <submittedName>
        <fullName evidence="2">Uncharacterized protein</fullName>
    </submittedName>
</protein>
<keyword evidence="1" id="KW-0812">Transmembrane</keyword>
<reference evidence="2 3" key="1">
    <citation type="journal article" date="2016" name="BMC Genomics">
        <title>Genomic analysis of the nitrate-respiring Sphingopyxis granuli (formerly Sphingomonas macrogoltabida) strain TFA.</title>
        <authorList>
            <person name="Garcia-Romero I."/>
            <person name="Perez-Pulido A.J."/>
            <person name="Gonzalez-Flores Y.E."/>
            <person name="Reyes-Ramirez F."/>
            <person name="Santero E."/>
            <person name="Floriano B."/>
        </authorList>
    </citation>
    <scope>NUCLEOTIDE SEQUENCE [LARGE SCALE GENOMIC DNA]</scope>
    <source>
        <strain evidence="2 3">TFA</strain>
    </source>
</reference>
<evidence type="ECO:0000313" key="3">
    <source>
        <dbReference type="Proteomes" id="UP000058599"/>
    </source>
</evidence>
<dbReference type="Proteomes" id="UP000058599">
    <property type="component" value="Chromosome"/>
</dbReference>
<feature type="transmembrane region" description="Helical" evidence="1">
    <location>
        <begin position="74"/>
        <end position="95"/>
    </location>
</feature>